<name>A0A7V8GKH9_9GAMM</name>
<evidence type="ECO:0000313" key="2">
    <source>
        <dbReference type="Proteomes" id="UP000462066"/>
    </source>
</evidence>
<sequence length="71" mass="7412">MRHGAARVLAGAMAGQDRITSEVSIVDGDGNVLGSATVDSKNPTAMYSARWLIQRHANEIADFVLGGGDGR</sequence>
<comment type="caution">
    <text evidence="1">The sequence shown here is derived from an EMBL/GenBank/DDBJ whole genome shotgun (WGS) entry which is preliminary data.</text>
</comment>
<proteinExistence type="predicted"/>
<evidence type="ECO:0000313" key="1">
    <source>
        <dbReference type="EMBL" id="KAF1684968.1"/>
    </source>
</evidence>
<dbReference type="RefSeq" id="WP_162312073.1">
    <property type="nucleotide sequence ID" value="NZ_JACHGU010000002.1"/>
</dbReference>
<dbReference type="AlphaFoldDB" id="A0A7V8GKH9"/>
<keyword evidence="2" id="KW-1185">Reference proteome</keyword>
<accession>A0A7V8GKH9</accession>
<reference evidence="1 2" key="1">
    <citation type="submission" date="2017-10" db="EMBL/GenBank/DDBJ databases">
        <title>Whole genome sequencing of Pseudoxanthomonas broegbernensis DSM 12573(T).</title>
        <authorList>
            <person name="Kumar S."/>
            <person name="Bansal K."/>
            <person name="Kaur A."/>
            <person name="Patil P."/>
            <person name="Sharma S."/>
            <person name="Patil P.B."/>
        </authorList>
    </citation>
    <scope>NUCLEOTIDE SEQUENCE [LARGE SCALE GENOMIC DNA]</scope>
    <source>
        <strain evidence="1 2">DSM 12573</strain>
    </source>
</reference>
<organism evidence="1 2">
    <name type="scientific">Pseudoxanthomonas broegbernensis</name>
    <dbReference type="NCBI Taxonomy" id="83619"/>
    <lineage>
        <taxon>Bacteria</taxon>
        <taxon>Pseudomonadati</taxon>
        <taxon>Pseudomonadota</taxon>
        <taxon>Gammaproteobacteria</taxon>
        <taxon>Lysobacterales</taxon>
        <taxon>Lysobacteraceae</taxon>
        <taxon>Pseudoxanthomonas</taxon>
    </lineage>
</organism>
<gene>
    <name evidence="1" type="ORF">B1992_13690</name>
</gene>
<dbReference type="EMBL" id="MWIP01000019">
    <property type="protein sequence ID" value="KAF1684968.1"/>
    <property type="molecule type" value="Genomic_DNA"/>
</dbReference>
<protein>
    <submittedName>
        <fullName evidence="1">Uncharacterized protein</fullName>
    </submittedName>
</protein>
<dbReference type="Proteomes" id="UP000462066">
    <property type="component" value="Unassembled WGS sequence"/>
</dbReference>